<comment type="caution">
    <text evidence="2">The sequence shown here is derived from an EMBL/GenBank/DDBJ whole genome shotgun (WGS) entry which is preliminary data.</text>
</comment>
<keyword evidence="1" id="KW-0812">Transmembrane</keyword>
<protein>
    <submittedName>
        <fullName evidence="2">Uncharacterized protein</fullName>
    </submittedName>
</protein>
<reference evidence="2" key="1">
    <citation type="submission" date="2020-10" db="EMBL/GenBank/DDBJ databases">
        <authorList>
            <person name="Gilroy R."/>
        </authorList>
    </citation>
    <scope>NUCLEOTIDE SEQUENCE</scope>
    <source>
        <strain evidence="2">CHK199-13235</strain>
    </source>
</reference>
<keyword evidence="1" id="KW-1133">Transmembrane helix</keyword>
<evidence type="ECO:0000256" key="1">
    <source>
        <dbReference type="SAM" id="Phobius"/>
    </source>
</evidence>
<gene>
    <name evidence="2" type="ORF">IAB51_03025</name>
</gene>
<evidence type="ECO:0000313" key="3">
    <source>
        <dbReference type="Proteomes" id="UP000824002"/>
    </source>
</evidence>
<feature type="transmembrane region" description="Helical" evidence="1">
    <location>
        <begin position="12"/>
        <end position="33"/>
    </location>
</feature>
<proteinExistence type="predicted"/>
<sequence length="113" mass="12800">MKTWMWNLRYFFLGFVPTLCLFGLVGGILTVWLRSAAALMPEMPAIALEREENGWTITAFGEEHTLPLPGEELEAAVSRFPTLVPRELRLAAWGADEIFGGNWQEYLAEMLPQ</sequence>
<keyword evidence="1" id="KW-0472">Membrane</keyword>
<reference evidence="2" key="2">
    <citation type="journal article" date="2021" name="PeerJ">
        <title>Extensive microbial diversity within the chicken gut microbiome revealed by metagenomics and culture.</title>
        <authorList>
            <person name="Gilroy R."/>
            <person name="Ravi A."/>
            <person name="Getino M."/>
            <person name="Pursley I."/>
            <person name="Horton D.L."/>
            <person name="Alikhan N.F."/>
            <person name="Baker D."/>
            <person name="Gharbi K."/>
            <person name="Hall N."/>
            <person name="Watson M."/>
            <person name="Adriaenssens E.M."/>
            <person name="Foster-Nyarko E."/>
            <person name="Jarju S."/>
            <person name="Secka A."/>
            <person name="Antonio M."/>
            <person name="Oren A."/>
            <person name="Chaudhuri R.R."/>
            <person name="La Ragione R."/>
            <person name="Hildebrand F."/>
            <person name="Pallen M.J."/>
        </authorList>
    </citation>
    <scope>NUCLEOTIDE SEQUENCE</scope>
    <source>
        <strain evidence="2">CHK199-13235</strain>
    </source>
</reference>
<dbReference type="Proteomes" id="UP000824002">
    <property type="component" value="Unassembled WGS sequence"/>
</dbReference>
<dbReference type="EMBL" id="DVJP01000025">
    <property type="protein sequence ID" value="HIS75761.1"/>
    <property type="molecule type" value="Genomic_DNA"/>
</dbReference>
<accession>A0A9D1FL18</accession>
<evidence type="ECO:0000313" key="2">
    <source>
        <dbReference type="EMBL" id="HIS75761.1"/>
    </source>
</evidence>
<dbReference type="AlphaFoldDB" id="A0A9D1FL18"/>
<organism evidence="2 3">
    <name type="scientific">Candidatus Merdivicinus excrementipullorum</name>
    <dbReference type="NCBI Taxonomy" id="2840867"/>
    <lineage>
        <taxon>Bacteria</taxon>
        <taxon>Bacillati</taxon>
        <taxon>Bacillota</taxon>
        <taxon>Clostridia</taxon>
        <taxon>Eubacteriales</taxon>
        <taxon>Oscillospiraceae</taxon>
        <taxon>Oscillospiraceae incertae sedis</taxon>
        <taxon>Candidatus Merdivicinus</taxon>
    </lineage>
</organism>
<name>A0A9D1FL18_9FIRM</name>